<comment type="caution">
    <text evidence="2">The sequence shown here is derived from an EMBL/GenBank/DDBJ whole genome shotgun (WGS) entry which is preliminary data.</text>
</comment>
<protein>
    <submittedName>
        <fullName evidence="2">Uncharacterized protein</fullName>
    </submittedName>
</protein>
<gene>
    <name evidence="2" type="ORF">WDU93_13105</name>
</gene>
<feature type="signal peptide" evidence="1">
    <location>
        <begin position="1"/>
        <end position="25"/>
    </location>
</feature>
<evidence type="ECO:0000313" key="2">
    <source>
        <dbReference type="EMBL" id="MEJ1092623.1"/>
    </source>
</evidence>
<keyword evidence="3" id="KW-1185">Reference proteome</keyword>
<keyword evidence="1" id="KW-0732">Signal</keyword>
<dbReference type="PROSITE" id="PS51257">
    <property type="entry name" value="PROKAR_LIPOPROTEIN"/>
    <property type="match status" value="1"/>
</dbReference>
<accession>A0ABU8LMU2</accession>
<proteinExistence type="predicted"/>
<name>A0ABU8LMU2_9MICO</name>
<dbReference type="EMBL" id="JBBDGN010000014">
    <property type="protein sequence ID" value="MEJ1092623.1"/>
    <property type="molecule type" value="Genomic_DNA"/>
</dbReference>
<feature type="chain" id="PRO_5046355742" evidence="1">
    <location>
        <begin position="26"/>
        <end position="221"/>
    </location>
</feature>
<dbReference type="Proteomes" id="UP001366085">
    <property type="component" value="Unassembled WGS sequence"/>
</dbReference>
<dbReference type="RefSeq" id="WP_337321352.1">
    <property type="nucleotide sequence ID" value="NZ_JBBDGN010000014.1"/>
</dbReference>
<evidence type="ECO:0000256" key="1">
    <source>
        <dbReference type="SAM" id="SignalP"/>
    </source>
</evidence>
<reference evidence="2 3" key="1">
    <citation type="submission" date="2024-02" db="EMBL/GenBank/DDBJ databases">
        <authorList>
            <person name="Saticioglu I.B."/>
        </authorList>
    </citation>
    <scope>NUCLEOTIDE SEQUENCE [LARGE SCALE GENOMIC DNA]</scope>
    <source>
        <strain evidence="2 3">Mu-43</strain>
    </source>
</reference>
<organism evidence="2 3">
    <name type="scientific">Microbacterium istanbulense</name>
    <dbReference type="NCBI Taxonomy" id="3122049"/>
    <lineage>
        <taxon>Bacteria</taxon>
        <taxon>Bacillati</taxon>
        <taxon>Actinomycetota</taxon>
        <taxon>Actinomycetes</taxon>
        <taxon>Micrococcales</taxon>
        <taxon>Microbacteriaceae</taxon>
        <taxon>Microbacterium</taxon>
    </lineage>
</organism>
<evidence type="ECO:0000313" key="3">
    <source>
        <dbReference type="Proteomes" id="UP001366085"/>
    </source>
</evidence>
<sequence>MDTSRLARAALFTVATCTIGILALAGCTSSAGSPAPTTTAVRDGKTLGAAVPAPPMGEVVGTGTVMDVDGAVEFCMGAVAESYPPQCNGIPVVGWSWEGVEGNETSGSTRWGAYALIGIYDGETFTPTQDPMMLALYDPMAPETPVDQGPGDSDEATLIEIQDQLPGLLGDDGSQYLSSMPVEGRLIVDVVWDDGTLQQAADDDYGTDVVVIRSALRLVEG</sequence>